<evidence type="ECO:0000313" key="2">
    <source>
        <dbReference type="Proteomes" id="UP000663946"/>
    </source>
</evidence>
<dbReference type="RefSeq" id="WP_333721885.1">
    <property type="nucleotide sequence ID" value="NZ_CP049216.1"/>
</dbReference>
<evidence type="ECO:0000313" key="1">
    <source>
        <dbReference type="EMBL" id="QTG12413.1"/>
    </source>
</evidence>
<reference evidence="1" key="1">
    <citation type="submission" date="2020-02" db="EMBL/GenBank/DDBJ databases">
        <title>Unexpected conservation and global transmission of agrobacterial virulence plasmids.</title>
        <authorList>
            <person name="Weisberg A.J."/>
            <person name="Davis E.W. II"/>
            <person name="Tabima J.R."/>
            <person name="Belcher M.S."/>
            <person name="Miller M."/>
            <person name="Kuo C.-H."/>
            <person name="Loper J.E."/>
            <person name="Grunwald N.J."/>
            <person name="Putnam M.L."/>
            <person name="Chang J.H."/>
        </authorList>
    </citation>
    <scope>NUCLEOTIDE SEQUENCE</scope>
    <source>
        <strain evidence="1">Q15/94</strain>
    </source>
</reference>
<protein>
    <submittedName>
        <fullName evidence="1">Uncharacterized protein</fullName>
    </submittedName>
</protein>
<name>A0AAJ4N000_AGRTU</name>
<dbReference type="AlphaFoldDB" id="A0AAJ4N000"/>
<accession>A0AAJ4N000</accession>
<dbReference type="Proteomes" id="UP000663946">
    <property type="component" value="Chromosome 1"/>
</dbReference>
<dbReference type="EMBL" id="CP049216">
    <property type="protein sequence ID" value="QTG12413.1"/>
    <property type="molecule type" value="Genomic_DNA"/>
</dbReference>
<gene>
    <name evidence="1" type="ORF">G6M86_03760</name>
</gene>
<proteinExistence type="predicted"/>
<sequence length="78" mass="8820">MGFRLSPEAQARAAELRNYQEAKVAHFANLTDQNLVASAKLYMAQMSPMHFAPGEPVYDATMWHVILPELMRRVGEKS</sequence>
<organism evidence="1 2">
    <name type="scientific">Agrobacterium tumefaciens</name>
    <dbReference type="NCBI Taxonomy" id="358"/>
    <lineage>
        <taxon>Bacteria</taxon>
        <taxon>Pseudomonadati</taxon>
        <taxon>Pseudomonadota</taxon>
        <taxon>Alphaproteobacteria</taxon>
        <taxon>Hyphomicrobiales</taxon>
        <taxon>Rhizobiaceae</taxon>
        <taxon>Rhizobium/Agrobacterium group</taxon>
        <taxon>Agrobacterium</taxon>
        <taxon>Agrobacterium tumefaciens complex</taxon>
    </lineage>
</organism>